<evidence type="ECO:0000259" key="1">
    <source>
        <dbReference type="Pfam" id="PF18738"/>
    </source>
</evidence>
<dbReference type="Proteomes" id="UP000683360">
    <property type="component" value="Unassembled WGS sequence"/>
</dbReference>
<dbReference type="SUPFAM" id="SSF56219">
    <property type="entry name" value="DNase I-like"/>
    <property type="match status" value="1"/>
</dbReference>
<dbReference type="SUPFAM" id="SSF57903">
    <property type="entry name" value="FYVE/PHD zinc finger"/>
    <property type="match status" value="1"/>
</dbReference>
<dbReference type="InterPro" id="IPR013083">
    <property type="entry name" value="Znf_RING/FYVE/PHD"/>
</dbReference>
<dbReference type="OrthoDB" id="6127758at2759"/>
<gene>
    <name evidence="2" type="ORF">MEDL_13391</name>
</gene>
<reference evidence="2" key="1">
    <citation type="submission" date="2021-03" db="EMBL/GenBank/DDBJ databases">
        <authorList>
            <person name="Bekaert M."/>
        </authorList>
    </citation>
    <scope>NUCLEOTIDE SEQUENCE</scope>
</reference>
<dbReference type="Gene3D" id="3.60.10.10">
    <property type="entry name" value="Endonuclease/exonuclease/phosphatase"/>
    <property type="match status" value="1"/>
</dbReference>
<protein>
    <recommendedName>
        <fullName evidence="1">DZIP3-like HEPN domain-containing protein</fullName>
    </recommendedName>
</protein>
<dbReference type="InterPro" id="IPR011011">
    <property type="entry name" value="Znf_FYVE_PHD"/>
</dbReference>
<keyword evidence="3" id="KW-1185">Reference proteome</keyword>
<dbReference type="InterPro" id="IPR036691">
    <property type="entry name" value="Endo/exonu/phosph_ase_sf"/>
</dbReference>
<comment type="caution">
    <text evidence="2">The sequence shown here is derived from an EMBL/GenBank/DDBJ whole genome shotgun (WGS) entry which is preliminary data.</text>
</comment>
<dbReference type="EMBL" id="CAJPWZ010000692">
    <property type="protein sequence ID" value="CAG2198638.1"/>
    <property type="molecule type" value="Genomic_DNA"/>
</dbReference>
<organism evidence="2 3">
    <name type="scientific">Mytilus edulis</name>
    <name type="common">Blue mussel</name>
    <dbReference type="NCBI Taxonomy" id="6550"/>
    <lineage>
        <taxon>Eukaryota</taxon>
        <taxon>Metazoa</taxon>
        <taxon>Spiralia</taxon>
        <taxon>Lophotrochozoa</taxon>
        <taxon>Mollusca</taxon>
        <taxon>Bivalvia</taxon>
        <taxon>Autobranchia</taxon>
        <taxon>Pteriomorphia</taxon>
        <taxon>Mytilida</taxon>
        <taxon>Mytiloidea</taxon>
        <taxon>Mytilidae</taxon>
        <taxon>Mytilinae</taxon>
        <taxon>Mytilus</taxon>
    </lineage>
</organism>
<evidence type="ECO:0000313" key="3">
    <source>
        <dbReference type="Proteomes" id="UP000683360"/>
    </source>
</evidence>
<dbReference type="Pfam" id="PF18738">
    <property type="entry name" value="HEPN_DZIP3"/>
    <property type="match status" value="1"/>
</dbReference>
<name>A0A8S3QV25_MYTED</name>
<dbReference type="PANTHER" id="PTHR47160:SF10">
    <property type="entry name" value="MULE TRANSPOSASE DOMAIN-CONTAINING PROTEIN"/>
    <property type="match status" value="1"/>
</dbReference>
<proteinExistence type="predicted"/>
<dbReference type="CDD" id="cd15489">
    <property type="entry name" value="PHD_SF"/>
    <property type="match status" value="1"/>
</dbReference>
<dbReference type="AlphaFoldDB" id="A0A8S3QV25"/>
<dbReference type="Gene3D" id="3.30.40.10">
    <property type="entry name" value="Zinc/RING finger domain, C3HC4 (zinc finger)"/>
    <property type="match status" value="1"/>
</dbReference>
<dbReference type="InterPro" id="IPR041249">
    <property type="entry name" value="HEPN_DZIP3"/>
</dbReference>
<dbReference type="PANTHER" id="PTHR47160">
    <property type="entry name" value="PUTATIVE-RELATED"/>
    <property type="match status" value="1"/>
</dbReference>
<evidence type="ECO:0000313" key="2">
    <source>
        <dbReference type="EMBL" id="CAG2198638.1"/>
    </source>
</evidence>
<sequence length="607" mass="69308">MSDDSCIKCTKVVRPRQEAIQCEKCSGWQHRTCNTATVIQDGDIFRPGQKNHVHPGEPGSHIAVQIKAEVKQNSKAAVYGVPTSAIVKTAMITHADPTAPEASRPNPNYLVRTGNRIRQSERPSDPTHLDAELEYDFLTQNTPNFIRKDLTVGNNRHLIFYTDRQLQLLARAKTWYMDGTFRVVNHPWEQLFSIHAFVKSCDHMKQIPLVFCVMSGKSKVLRFIDRRLPEDISLDGFVADFEAGLWQALRQRFPRYAIQGCAFHWSQAVFRKVQEHGLQTAYNQKDSVHLLRQLMALPFLPPEHITDTFLQLDARAPQLEKEISTYSNKGQIALIGDFNSRTSSHPDFIENDDPDLFNIHSQNILPQNYDVDQFLKRNNQDKILNAQGNNLLELCLSSRLRILNGRYIGDSLGYFTCFTPNGLSTVDYAIVSKSLLTSVIYFKTNEINYLSDHAQIEIFLKCNISEKQSLFPEDKWKTMKSYKWNDNSKNILIQTISSENFINEIINFETKKYSENQNGIDQAASELDLILCNLTEKTCTLRHVRGAPDSKTFDVTLMVCLIRNLTSIILPINGLDSLPLPVETYPGFDLARIKFIGMNMLIMILIQ</sequence>
<feature type="domain" description="DZIP3-like HEPN" evidence="1">
    <location>
        <begin position="547"/>
        <end position="596"/>
    </location>
</feature>
<accession>A0A8S3QV25</accession>